<proteinExistence type="predicted"/>
<dbReference type="EMBL" id="KK033578">
    <property type="protein sequence ID" value="EXL65664.1"/>
    <property type="molecule type" value="Genomic_DNA"/>
</dbReference>
<organism evidence="1">
    <name type="scientific">Fusarium oxysporum f. sp. conglutinans race 2 54008</name>
    <dbReference type="NCBI Taxonomy" id="1089457"/>
    <lineage>
        <taxon>Eukaryota</taxon>
        <taxon>Fungi</taxon>
        <taxon>Dikarya</taxon>
        <taxon>Ascomycota</taxon>
        <taxon>Pezizomycotina</taxon>
        <taxon>Sordariomycetes</taxon>
        <taxon>Hypocreomycetidae</taxon>
        <taxon>Hypocreales</taxon>
        <taxon>Nectriaceae</taxon>
        <taxon>Fusarium</taxon>
        <taxon>Fusarium oxysporum species complex</taxon>
    </lineage>
</organism>
<dbReference type="AlphaFoldDB" id="X0HX01"/>
<accession>X0HX01</accession>
<dbReference type="InterPro" id="IPR036291">
    <property type="entry name" value="NAD(P)-bd_dom_sf"/>
</dbReference>
<dbReference type="Proteomes" id="UP000030676">
    <property type="component" value="Unassembled WGS sequence"/>
</dbReference>
<evidence type="ECO:0008006" key="2">
    <source>
        <dbReference type="Google" id="ProtNLM"/>
    </source>
</evidence>
<evidence type="ECO:0000313" key="1">
    <source>
        <dbReference type="EMBL" id="EXL65664.1"/>
    </source>
</evidence>
<dbReference type="HOGENOM" id="CLU_2776038_0_0_1"/>
<dbReference type="Gene3D" id="3.40.50.720">
    <property type="entry name" value="NAD(P)-binding Rossmann-like Domain"/>
    <property type="match status" value="1"/>
</dbReference>
<protein>
    <recommendedName>
        <fullName evidence="2">SDR family NAD(P)-dependent oxidoreductase</fullName>
    </recommendedName>
</protein>
<name>X0HX01_FUSOX</name>
<gene>
    <name evidence="1" type="ORF">FOPG_18119</name>
</gene>
<reference evidence="1" key="2">
    <citation type="submission" date="2014-03" db="EMBL/GenBank/DDBJ databases">
        <title>The Genome Annotation of Fusarium oxysporum PHW808.</title>
        <authorList>
            <consortium name="The Broad Institute Genomics Platform"/>
            <person name="Ma L.-J."/>
            <person name="Corby-Kistler H."/>
            <person name="Broz K."/>
            <person name="Gale L.R."/>
            <person name="Jonkers W."/>
            <person name="O'Donnell K."/>
            <person name="Ploetz R."/>
            <person name="Steinberg C."/>
            <person name="Schwartz D.C."/>
            <person name="VanEtten H."/>
            <person name="Zhou S."/>
            <person name="Young S.K."/>
            <person name="Zeng Q."/>
            <person name="Gargeya S."/>
            <person name="Fitzgerald M."/>
            <person name="Abouelleil A."/>
            <person name="Alvarado L."/>
            <person name="Chapman S.B."/>
            <person name="Gainer-Dewar J."/>
            <person name="Goldberg J."/>
            <person name="Griggs A."/>
            <person name="Gujja S."/>
            <person name="Hansen M."/>
            <person name="Howarth C."/>
            <person name="Imamovic A."/>
            <person name="Ireland A."/>
            <person name="Larimer J."/>
            <person name="McCowan C."/>
            <person name="Murphy C."/>
            <person name="Pearson M."/>
            <person name="Poon T.W."/>
            <person name="Priest M."/>
            <person name="Roberts A."/>
            <person name="Saif S."/>
            <person name="Shea T."/>
            <person name="Sykes S."/>
            <person name="Wortman J."/>
            <person name="Nusbaum C."/>
            <person name="Birren B."/>
        </authorList>
    </citation>
    <scope>NUCLEOTIDE SEQUENCE</scope>
    <source>
        <strain evidence="1">54008</strain>
    </source>
</reference>
<dbReference type="InterPro" id="IPR002347">
    <property type="entry name" value="SDR_fam"/>
</dbReference>
<reference evidence="1" key="1">
    <citation type="submission" date="2011-11" db="EMBL/GenBank/DDBJ databases">
        <title>The Genome Sequence of Fusarium oxysporum PHW808.</title>
        <authorList>
            <consortium name="The Broad Institute Genome Sequencing Platform"/>
            <person name="Ma L.-J."/>
            <person name="Gale L.R."/>
            <person name="Schwartz D.C."/>
            <person name="Zhou S."/>
            <person name="Corby-Kistler H."/>
            <person name="Young S.K."/>
            <person name="Zeng Q."/>
            <person name="Gargeya S."/>
            <person name="Fitzgerald M."/>
            <person name="Haas B."/>
            <person name="Abouelleil A."/>
            <person name="Alvarado L."/>
            <person name="Arachchi H.M."/>
            <person name="Berlin A."/>
            <person name="Brown A."/>
            <person name="Chapman S.B."/>
            <person name="Chen Z."/>
            <person name="Dunbar C."/>
            <person name="Freedman E."/>
            <person name="Gearin G."/>
            <person name="Goldberg J."/>
            <person name="Griggs A."/>
            <person name="Gujja S."/>
            <person name="Heiman D."/>
            <person name="Howarth C."/>
            <person name="Larson L."/>
            <person name="Lui A."/>
            <person name="MacDonald P.J.P."/>
            <person name="Montmayeur A."/>
            <person name="Murphy C."/>
            <person name="Neiman D."/>
            <person name="Pearson M."/>
            <person name="Priest M."/>
            <person name="Roberts A."/>
            <person name="Saif S."/>
            <person name="Shea T."/>
            <person name="Shenoy N."/>
            <person name="Sisk P."/>
            <person name="Stolte C."/>
            <person name="Sykes S."/>
            <person name="Wortman J."/>
            <person name="Nusbaum C."/>
            <person name="Birren B."/>
        </authorList>
    </citation>
    <scope>NUCLEOTIDE SEQUENCE [LARGE SCALE GENOMIC DNA]</scope>
    <source>
        <strain evidence="1">54008</strain>
    </source>
</reference>
<sequence>MTHCQRAEVLKNIDVRDLFLLNSRTIIVTGATGGLGLQVVKATLEAGADVVAIDQSPSIPEGDDWGATT</sequence>
<dbReference type="SUPFAM" id="SSF51735">
    <property type="entry name" value="NAD(P)-binding Rossmann-fold domains"/>
    <property type="match status" value="1"/>
</dbReference>
<dbReference type="OrthoDB" id="1669814at2759"/>
<dbReference type="Pfam" id="PF00106">
    <property type="entry name" value="adh_short"/>
    <property type="match status" value="1"/>
</dbReference>